<dbReference type="RefSeq" id="WP_030004696.1">
    <property type="nucleotide sequence ID" value="NC_022549.1"/>
</dbReference>
<dbReference type="STRING" id="61635.BN85308130"/>
<evidence type="ECO:0000256" key="1">
    <source>
        <dbReference type="ARBA" id="ARBA00008226"/>
    </source>
</evidence>
<dbReference type="KEGG" id="abra:BN85308130"/>
<evidence type="ECO:0000259" key="11">
    <source>
        <dbReference type="PROSITE" id="PS50862"/>
    </source>
</evidence>
<dbReference type="Gene3D" id="3.30.930.10">
    <property type="entry name" value="Bira Bifunctional Protein, Domain 2"/>
    <property type="match status" value="1"/>
</dbReference>
<dbReference type="InterPro" id="IPR004154">
    <property type="entry name" value="Anticodon-bd"/>
</dbReference>
<dbReference type="AlphaFoldDB" id="U4KT02"/>
<proteinExistence type="inferred from homology"/>
<protein>
    <recommendedName>
        <fullName evidence="9">Histidine--tRNA ligase</fullName>
        <ecNumber evidence="9">6.1.1.21</ecNumber>
    </recommendedName>
    <alternativeName>
        <fullName evidence="9">Histidyl-tRNA synthetase</fullName>
        <shortName evidence="9">HisRS</shortName>
    </alternativeName>
</protein>
<feature type="binding site" evidence="10">
    <location>
        <position position="111"/>
    </location>
    <ligand>
        <name>L-histidine</name>
        <dbReference type="ChEBI" id="CHEBI:57595"/>
    </ligand>
</feature>
<dbReference type="Gene3D" id="3.40.50.800">
    <property type="entry name" value="Anticodon-binding domain"/>
    <property type="match status" value="1"/>
</dbReference>
<name>U4KT02_9MOLU</name>
<evidence type="ECO:0000313" key="13">
    <source>
        <dbReference type="Proteomes" id="UP000032737"/>
    </source>
</evidence>
<dbReference type="Proteomes" id="UP000032737">
    <property type="component" value="Chromosome"/>
</dbReference>
<dbReference type="InterPro" id="IPR041715">
    <property type="entry name" value="HisRS-like_core"/>
</dbReference>
<dbReference type="OrthoDB" id="9800814at2"/>
<dbReference type="InterPro" id="IPR036621">
    <property type="entry name" value="Anticodon-bd_dom_sf"/>
</dbReference>
<evidence type="ECO:0000256" key="2">
    <source>
        <dbReference type="ARBA" id="ARBA00022490"/>
    </source>
</evidence>
<feature type="binding site" evidence="10">
    <location>
        <begin position="80"/>
        <end position="82"/>
    </location>
    <ligand>
        <name>L-histidine</name>
        <dbReference type="ChEBI" id="CHEBI:57595"/>
    </ligand>
</feature>
<evidence type="ECO:0000256" key="8">
    <source>
        <dbReference type="ARBA" id="ARBA00047639"/>
    </source>
</evidence>
<feature type="domain" description="Aminoacyl-transfer RNA synthetases class-II family profile" evidence="11">
    <location>
        <begin position="20"/>
        <end position="324"/>
    </location>
</feature>
<evidence type="ECO:0000256" key="10">
    <source>
        <dbReference type="PIRSR" id="PIRSR001549-1"/>
    </source>
</evidence>
<evidence type="ECO:0000313" key="12">
    <source>
        <dbReference type="EMBL" id="CCV65834.1"/>
    </source>
</evidence>
<dbReference type="GO" id="GO:0006427">
    <property type="term" value="P:histidyl-tRNA aminoacylation"/>
    <property type="evidence" value="ECO:0007669"/>
    <property type="project" value="UniProtKB-UniRule"/>
</dbReference>
<dbReference type="PANTHER" id="PTHR43707:SF1">
    <property type="entry name" value="HISTIDINE--TRNA LIGASE, MITOCHONDRIAL-RELATED"/>
    <property type="match status" value="1"/>
</dbReference>
<dbReference type="GO" id="GO:0004821">
    <property type="term" value="F:histidine-tRNA ligase activity"/>
    <property type="evidence" value="ECO:0007669"/>
    <property type="project" value="UniProtKB-UniRule"/>
</dbReference>
<dbReference type="InterPro" id="IPR045864">
    <property type="entry name" value="aa-tRNA-synth_II/BPL/LPL"/>
</dbReference>
<evidence type="ECO:0000256" key="5">
    <source>
        <dbReference type="ARBA" id="ARBA00022840"/>
    </source>
</evidence>
<keyword evidence="7 9" id="KW-0030">Aminoacyl-tRNA synthetase</keyword>
<dbReference type="NCBIfam" id="TIGR00442">
    <property type="entry name" value="hisS"/>
    <property type="match status" value="1"/>
</dbReference>
<dbReference type="PANTHER" id="PTHR43707">
    <property type="entry name" value="HISTIDYL-TRNA SYNTHETASE"/>
    <property type="match status" value="1"/>
</dbReference>
<dbReference type="InterPro" id="IPR033656">
    <property type="entry name" value="HisRS_anticodon"/>
</dbReference>
<keyword evidence="3 9" id="KW-0436">Ligase</keyword>
<dbReference type="SUPFAM" id="SSF55681">
    <property type="entry name" value="Class II aaRS and biotin synthetases"/>
    <property type="match status" value="1"/>
</dbReference>
<keyword evidence="6 9" id="KW-0648">Protein biosynthesis</keyword>
<feature type="binding site" evidence="10">
    <location>
        <position position="129"/>
    </location>
    <ligand>
        <name>L-histidine</name>
        <dbReference type="ChEBI" id="CHEBI:57595"/>
    </ligand>
</feature>
<evidence type="ECO:0000256" key="6">
    <source>
        <dbReference type="ARBA" id="ARBA00022917"/>
    </source>
</evidence>
<dbReference type="GO" id="GO:0005737">
    <property type="term" value="C:cytoplasm"/>
    <property type="evidence" value="ECO:0007669"/>
    <property type="project" value="UniProtKB-SubCell"/>
</dbReference>
<evidence type="ECO:0000256" key="7">
    <source>
        <dbReference type="ARBA" id="ARBA00023146"/>
    </source>
</evidence>
<comment type="catalytic activity">
    <reaction evidence="8 9">
        <text>tRNA(His) + L-histidine + ATP = L-histidyl-tRNA(His) + AMP + diphosphate + H(+)</text>
        <dbReference type="Rhea" id="RHEA:17313"/>
        <dbReference type="Rhea" id="RHEA-COMP:9665"/>
        <dbReference type="Rhea" id="RHEA-COMP:9689"/>
        <dbReference type="ChEBI" id="CHEBI:15378"/>
        <dbReference type="ChEBI" id="CHEBI:30616"/>
        <dbReference type="ChEBI" id="CHEBI:33019"/>
        <dbReference type="ChEBI" id="CHEBI:57595"/>
        <dbReference type="ChEBI" id="CHEBI:78442"/>
        <dbReference type="ChEBI" id="CHEBI:78527"/>
        <dbReference type="ChEBI" id="CHEBI:456215"/>
        <dbReference type="EC" id="6.1.1.21"/>
    </reaction>
</comment>
<evidence type="ECO:0000256" key="4">
    <source>
        <dbReference type="ARBA" id="ARBA00022741"/>
    </source>
</evidence>
<dbReference type="GO" id="GO:0005524">
    <property type="term" value="F:ATP binding"/>
    <property type="evidence" value="ECO:0007669"/>
    <property type="project" value="UniProtKB-UniRule"/>
</dbReference>
<keyword evidence="13" id="KW-1185">Reference proteome</keyword>
<dbReference type="InterPro" id="IPR004516">
    <property type="entry name" value="HisRS/HisZ"/>
</dbReference>
<comment type="subunit">
    <text evidence="9">Homodimer.</text>
</comment>
<dbReference type="SUPFAM" id="SSF52954">
    <property type="entry name" value="Class II aaRS ABD-related"/>
    <property type="match status" value="1"/>
</dbReference>
<feature type="binding site" evidence="10">
    <location>
        <begin position="260"/>
        <end position="261"/>
    </location>
    <ligand>
        <name>L-histidine</name>
        <dbReference type="ChEBI" id="CHEBI:57595"/>
    </ligand>
</feature>
<accession>U4KT02</accession>
<feature type="binding site" evidence="10">
    <location>
        <position position="256"/>
    </location>
    <ligand>
        <name>L-histidine</name>
        <dbReference type="ChEBI" id="CHEBI:57595"/>
    </ligand>
</feature>
<feature type="binding site" evidence="10">
    <location>
        <position position="125"/>
    </location>
    <ligand>
        <name>L-histidine</name>
        <dbReference type="ChEBI" id="CHEBI:57595"/>
    </ligand>
</feature>
<dbReference type="CDD" id="cd00773">
    <property type="entry name" value="HisRS-like_core"/>
    <property type="match status" value="1"/>
</dbReference>
<dbReference type="PROSITE" id="PS50862">
    <property type="entry name" value="AA_TRNA_LIGASE_II"/>
    <property type="match status" value="1"/>
</dbReference>
<dbReference type="CDD" id="cd00859">
    <property type="entry name" value="HisRS_anticodon"/>
    <property type="match status" value="1"/>
</dbReference>
<reference evidence="12 13" key="1">
    <citation type="journal article" date="2013" name="J. Mol. Microbiol. Biotechnol.">
        <title>Analysis of the Complete Genomes of Acholeplasma brassicae , A. palmae and A. laidlawii and Their Comparison to the Obligate Parasites from ' Candidatus Phytoplasma'.</title>
        <authorList>
            <person name="Kube M."/>
            <person name="Siewert C."/>
            <person name="Migdoll A.M."/>
            <person name="Duduk B."/>
            <person name="Holz S."/>
            <person name="Rabus R."/>
            <person name="Seemuller E."/>
            <person name="Mitrovic J."/>
            <person name="Muller I."/>
            <person name="Buttner C."/>
            <person name="Reinhardt R."/>
        </authorList>
    </citation>
    <scope>NUCLEOTIDE SEQUENCE [LARGE SCALE GENOMIC DNA]</scope>
    <source>
        <strain evidence="13">0502</strain>
    </source>
</reference>
<dbReference type="HAMAP" id="MF_00127">
    <property type="entry name" value="His_tRNA_synth"/>
    <property type="match status" value="1"/>
</dbReference>
<dbReference type="EMBL" id="FO681348">
    <property type="protein sequence ID" value="CCV65834.1"/>
    <property type="molecule type" value="Genomic_DNA"/>
</dbReference>
<keyword evidence="2 9" id="KW-0963">Cytoplasm</keyword>
<keyword evidence="4 9" id="KW-0547">Nucleotide-binding</keyword>
<dbReference type="EC" id="6.1.1.21" evidence="9"/>
<organism evidence="12 13">
    <name type="scientific">Acholeplasma brassicae</name>
    <dbReference type="NCBI Taxonomy" id="61635"/>
    <lineage>
        <taxon>Bacteria</taxon>
        <taxon>Bacillati</taxon>
        <taxon>Mycoplasmatota</taxon>
        <taxon>Mollicutes</taxon>
        <taxon>Acholeplasmatales</taxon>
        <taxon>Acholeplasmataceae</taxon>
        <taxon>Acholeplasma</taxon>
    </lineage>
</organism>
<comment type="similarity">
    <text evidence="1 9">Belongs to the class-II aminoacyl-tRNA synthetase family.</text>
</comment>
<dbReference type="Pfam" id="PF13393">
    <property type="entry name" value="tRNA-synt_His"/>
    <property type="match status" value="1"/>
</dbReference>
<dbReference type="PIRSF" id="PIRSF001549">
    <property type="entry name" value="His-tRNA_synth"/>
    <property type="match status" value="1"/>
</dbReference>
<dbReference type="HOGENOM" id="CLU_025113_1_1_14"/>
<dbReference type="InterPro" id="IPR006195">
    <property type="entry name" value="aa-tRNA-synth_II"/>
</dbReference>
<gene>
    <name evidence="9 12" type="primary">hisS</name>
    <name evidence="12" type="ORF">BN85308130</name>
</gene>
<dbReference type="InterPro" id="IPR015807">
    <property type="entry name" value="His-tRNA-ligase"/>
</dbReference>
<sequence>MAVNKAKGTYDVLPSESFKWQALEHKIREITAQFNYLEIRTPIFEYSEVFHRQNELSDMVTKETYNFKDKGDRNLTLRPEGTAGVIRSFVENKLYVNDPLSKMYYIGPNFRYERPQKGRFRQFVQFGVEAVGSNDPMLDAEVIELAYHFIQSLGLKGVSVRINTLGDQASRKMFQDALKAHFEPVKHELCADCQNRIDKNPLRILDCKVDHRHEKVVNAPTPVMYLTEASKNYFDAVKRYLDQNDVKYVLADRLVRGLDYYEHTVFEIEAEIEGFGAQNVLGGGGRYQNLVKELGGPDLPGIGFAFGMERLLDALTQENIVFYEEQRLDVFGIAIDETHRSYLSQTLSLLRKEGYRATMDFNGKNFKTQLKNGLKTNARYLIIIGEDEYATNSVSLKDTTTQEQVKLSKDELINYLKEMRR</sequence>
<evidence type="ECO:0000256" key="3">
    <source>
        <dbReference type="ARBA" id="ARBA00022598"/>
    </source>
</evidence>
<evidence type="ECO:0000256" key="9">
    <source>
        <dbReference type="HAMAP-Rule" id="MF_00127"/>
    </source>
</evidence>
<comment type="subcellular location">
    <subcellularLocation>
        <location evidence="9">Cytoplasm</location>
    </subcellularLocation>
</comment>
<keyword evidence="5 9" id="KW-0067">ATP-binding</keyword>
<dbReference type="Pfam" id="PF03129">
    <property type="entry name" value="HGTP_anticodon"/>
    <property type="match status" value="1"/>
</dbReference>